<protein>
    <submittedName>
        <fullName evidence="2">Aldehyde oxidase</fullName>
    </submittedName>
</protein>
<reference evidence="3" key="1">
    <citation type="submission" date="2016-05" db="EMBL/GenBank/DDBJ databases">
        <title>Polynucleobacter sp. QLW-P1FAT50C-4 genome.</title>
        <authorList>
            <person name="Hahn M.W."/>
        </authorList>
    </citation>
    <scope>NUCLEOTIDE SEQUENCE [LARGE SCALE GENOMIC DNA]</scope>
    <source>
        <strain evidence="3">QLW-P1FAT50C-4</strain>
    </source>
</reference>
<dbReference type="PANTHER" id="PTHR47495">
    <property type="entry name" value="ALDEHYDE DEHYDROGENASE"/>
    <property type="match status" value="1"/>
</dbReference>
<dbReference type="NCBIfam" id="TIGR01409">
    <property type="entry name" value="TAT_signal_seq"/>
    <property type="match status" value="1"/>
</dbReference>
<dbReference type="InterPro" id="IPR019546">
    <property type="entry name" value="TAT_signal_bac_arc"/>
</dbReference>
<dbReference type="Gene3D" id="3.30.365.10">
    <property type="entry name" value="Aldehyde oxidase/xanthine dehydrogenase, molybdopterin binding domain"/>
    <property type="match status" value="4"/>
</dbReference>
<dbReference type="PROSITE" id="PS51318">
    <property type="entry name" value="TAT"/>
    <property type="match status" value="1"/>
</dbReference>
<dbReference type="PANTHER" id="PTHR47495:SF2">
    <property type="entry name" value="ALDEHYDE DEHYDROGENASE"/>
    <property type="match status" value="1"/>
</dbReference>
<keyword evidence="3" id="KW-1185">Reference proteome</keyword>
<dbReference type="OrthoDB" id="9767994at2"/>
<dbReference type="InterPro" id="IPR037165">
    <property type="entry name" value="AldOxase/xan_DH_Mopterin-bd_sf"/>
</dbReference>
<name>A0A191UD31_9BURK</name>
<dbReference type="KEGG" id="pwu:A8O14_00970"/>
<feature type="domain" description="Aldehyde oxidase/xanthine dehydrogenase a/b hammerhead" evidence="1">
    <location>
        <begin position="211"/>
        <end position="289"/>
    </location>
</feature>
<dbReference type="InterPro" id="IPR006311">
    <property type="entry name" value="TAT_signal"/>
</dbReference>
<dbReference type="STRING" id="1743168.A8O14_00970"/>
<dbReference type="Gene3D" id="3.90.1170.50">
    <property type="entry name" value="Aldehyde oxidase/xanthine dehydrogenase, a/b hammerhead"/>
    <property type="match status" value="1"/>
</dbReference>
<evidence type="ECO:0000259" key="1">
    <source>
        <dbReference type="SMART" id="SM01008"/>
    </source>
</evidence>
<dbReference type="InterPro" id="IPR012368">
    <property type="entry name" value="OxRdtase_Mopterin-bd_su_IorB"/>
</dbReference>
<dbReference type="AlphaFoldDB" id="A0A191UD31"/>
<dbReference type="EMBL" id="CP015922">
    <property type="protein sequence ID" value="ANI98791.1"/>
    <property type="molecule type" value="Genomic_DNA"/>
</dbReference>
<dbReference type="Pfam" id="PF02738">
    <property type="entry name" value="MoCoBD_1"/>
    <property type="match status" value="1"/>
</dbReference>
<dbReference type="InterPro" id="IPR052516">
    <property type="entry name" value="N-heterocyclic_Hydroxylase"/>
</dbReference>
<dbReference type="RefSeq" id="WP_068947799.1">
    <property type="nucleotide sequence ID" value="NZ_CP015922.1"/>
</dbReference>
<evidence type="ECO:0000313" key="3">
    <source>
        <dbReference type="Proteomes" id="UP000078463"/>
    </source>
</evidence>
<dbReference type="InterPro" id="IPR000674">
    <property type="entry name" value="Ald_Oxase/Xan_DH_a/b"/>
</dbReference>
<accession>A0A191UD31</accession>
<organism evidence="2 3">
    <name type="scientific">Polynucleobacter wuianus</name>
    <dbReference type="NCBI Taxonomy" id="1743168"/>
    <lineage>
        <taxon>Bacteria</taxon>
        <taxon>Pseudomonadati</taxon>
        <taxon>Pseudomonadota</taxon>
        <taxon>Betaproteobacteria</taxon>
        <taxon>Burkholderiales</taxon>
        <taxon>Burkholderiaceae</taxon>
        <taxon>Polynucleobacter</taxon>
    </lineage>
</organism>
<dbReference type="SUPFAM" id="SSF56003">
    <property type="entry name" value="Molybdenum cofactor-binding domain"/>
    <property type="match status" value="2"/>
</dbReference>
<dbReference type="PIRSF" id="PIRSF036389">
    <property type="entry name" value="IOR_B"/>
    <property type="match status" value="1"/>
</dbReference>
<dbReference type="Proteomes" id="UP000078463">
    <property type="component" value="Chromosome"/>
</dbReference>
<dbReference type="InterPro" id="IPR046867">
    <property type="entry name" value="AldOxase/xan_DH_MoCoBD2"/>
</dbReference>
<dbReference type="InterPro" id="IPR008274">
    <property type="entry name" value="AldOxase/xan_DH_MoCoBD1"/>
</dbReference>
<gene>
    <name evidence="2" type="ORF">A8O14_00970</name>
</gene>
<dbReference type="GO" id="GO:0016491">
    <property type="term" value="F:oxidoreductase activity"/>
    <property type="evidence" value="ECO:0007669"/>
    <property type="project" value="InterPro"/>
</dbReference>
<evidence type="ECO:0000313" key="2">
    <source>
        <dbReference type="EMBL" id="ANI98791.1"/>
    </source>
</evidence>
<dbReference type="Pfam" id="PF20256">
    <property type="entry name" value="MoCoBD_2"/>
    <property type="match status" value="2"/>
</dbReference>
<sequence length="707" mass="74710">MKNNSLKNQSRRQFIQQSATLGGAFVLGMYLPITSEAVTSGGEKPALANAWIQITPSNQITLICARSEMGQDVYTSLPALLAEELNLPLSMIKVEIAGVAPVYINAMLGGQITGGSTSVREAFDKLRTAGAATRSVLVQAAAQKWNVAASDCKAMNGKVTHSSGKLATYGELAAEAAKLPLPEKPALKSPANFMVIGKETMRRLDTPAKVSAKAVYGIDVKIPGMAIASLAQCPVIGGTPISYDASAALKVSGVIKVVQISDGVAVLAKDFYAARKGRDALKITWNEGPNANLNNAVVRKSLEEGLSKKGAIIKTVGDAYASVSNGKSLSAQYFLPYLAHSTMEPVNCSADVSNGKCRIVGPIQFQQGGQAVAAAAAGVKPEDVSIETTFLGGGFGRKLELDFIRQAAEISKAAGMPVKMLWTKEDDITHDFYRPMSIHKVDGVLSANGQLATMKAKMVSQSVTARAFPGFVKDGFDPFMVEGSNNITYDIPNMEITNVITDIGLRVGYWRSVSNALNAFAIESFVDEAASAAGKDPVAFRLASLSKHPRAKHVLETAVKKSGYSAGSKRFGVAQMECYDTYSACVVELETATPDAKVKKITFVSDCGITVHPDQARAQLTGGVIYGLSAALGNAITIENGRVQQSNFNNYPSLRQNQVPAIEVHLIPSQEKPGGLGEVGVPLVAPALANAIAAATGKRIRELPVKT</sequence>
<proteinExistence type="predicted"/>
<dbReference type="SMART" id="SM01008">
    <property type="entry name" value="Ald_Xan_dh_C"/>
    <property type="match status" value="1"/>
</dbReference>